<dbReference type="Proteomes" id="UP000528286">
    <property type="component" value="Unassembled WGS sequence"/>
</dbReference>
<comment type="caution">
    <text evidence="2">The sequence shown here is derived from an EMBL/GenBank/DDBJ whole genome shotgun (WGS) entry which is preliminary data.</text>
</comment>
<feature type="compositionally biased region" description="Acidic residues" evidence="1">
    <location>
        <begin position="409"/>
        <end position="422"/>
    </location>
</feature>
<evidence type="ECO:0000313" key="3">
    <source>
        <dbReference type="Proteomes" id="UP000528286"/>
    </source>
</evidence>
<evidence type="ECO:0000256" key="1">
    <source>
        <dbReference type="SAM" id="MobiDB-lite"/>
    </source>
</evidence>
<reference evidence="2 3" key="1">
    <citation type="submission" date="2020-08" db="EMBL/GenBank/DDBJ databases">
        <title>Genomic Encyclopedia of Type Strains, Phase IV (KMG-IV): sequencing the most valuable type-strain genomes for metagenomic binning, comparative biology and taxonomic classification.</title>
        <authorList>
            <person name="Goeker M."/>
        </authorList>
    </citation>
    <scope>NUCLEOTIDE SEQUENCE [LARGE SCALE GENOMIC DNA]</scope>
    <source>
        <strain evidence="2 3">DSM 29853</strain>
    </source>
</reference>
<dbReference type="EMBL" id="JACIEZ010000002">
    <property type="protein sequence ID" value="MBB4064026.1"/>
    <property type="molecule type" value="Genomic_DNA"/>
</dbReference>
<feature type="compositionally biased region" description="Basic and acidic residues" evidence="1">
    <location>
        <begin position="349"/>
        <end position="359"/>
    </location>
</feature>
<dbReference type="AlphaFoldDB" id="A0A7W6J520"/>
<protein>
    <submittedName>
        <fullName evidence="2">Uncharacterized protein</fullName>
    </submittedName>
</protein>
<sequence length="451" mass="50566">MPLVEGRWLGWRRDPAPKEPTPKPPAMRVVEVYSGLGLGIGLAAGGMRVIQGFDVGLTRDILLRSGVEVQDFASLSTVADTVRLARADVVAGYLLTERQASDLLYLAGMTRTEWIIAISPARRVSDISPWLWQYGYGVTSLRCRATAYGSGDGGEYDITIARQLDRDQSLLDSLLRRQTKDPVKLPPHLLHASSVERIAARKGLPRGISLQRTESELAVVESACPTMLPYQISQIVIARHDGVDMPLPDRATYDGFIAETLAKSEGKPRDITDRTLANFFSRLRNGRDLLRGRTYHRESDEEEVLEAAVVEFNAWFEKQDPPPPKLKSISPSVMSDYKSALRWDRRLWESQHPSDRKDPPPPAGQKPKRRMAPSWYSFSFSERFIPPPPPREPGKPLNFNRLLSSSSTPEDDIDDVYADDDGYEIRNGKLRRKGTKRGRPPGSRNKAKPKT</sequence>
<keyword evidence="3" id="KW-1185">Reference proteome</keyword>
<gene>
    <name evidence="2" type="ORF">GGR23_001203</name>
</gene>
<name>A0A7W6J520_9HYPH</name>
<dbReference type="RefSeq" id="WP_183365268.1">
    <property type="nucleotide sequence ID" value="NZ_JACIEZ010000002.1"/>
</dbReference>
<organism evidence="2 3">
    <name type="scientific">Gellertiella hungarica</name>
    <dbReference type="NCBI Taxonomy" id="1572859"/>
    <lineage>
        <taxon>Bacteria</taxon>
        <taxon>Pseudomonadati</taxon>
        <taxon>Pseudomonadota</taxon>
        <taxon>Alphaproteobacteria</taxon>
        <taxon>Hyphomicrobiales</taxon>
        <taxon>Rhizobiaceae</taxon>
        <taxon>Gellertiella</taxon>
    </lineage>
</organism>
<feature type="region of interest" description="Disordered" evidence="1">
    <location>
        <begin position="349"/>
        <end position="451"/>
    </location>
</feature>
<accession>A0A7W6J520</accession>
<feature type="compositionally biased region" description="Basic residues" evidence="1">
    <location>
        <begin position="428"/>
        <end position="451"/>
    </location>
</feature>
<proteinExistence type="predicted"/>
<evidence type="ECO:0000313" key="2">
    <source>
        <dbReference type="EMBL" id="MBB4064026.1"/>
    </source>
</evidence>